<feature type="transmembrane region" description="Helical" evidence="2">
    <location>
        <begin position="241"/>
        <end position="264"/>
    </location>
</feature>
<feature type="compositionally biased region" description="Basic and acidic residues" evidence="1">
    <location>
        <begin position="1"/>
        <end position="14"/>
    </location>
</feature>
<dbReference type="EMBL" id="HBIM01010655">
    <property type="protein sequence ID" value="CAE0411598.1"/>
    <property type="molecule type" value="Transcribed_RNA"/>
</dbReference>
<reference evidence="3" key="1">
    <citation type="submission" date="2021-01" db="EMBL/GenBank/DDBJ databases">
        <authorList>
            <person name="Corre E."/>
            <person name="Pelletier E."/>
            <person name="Niang G."/>
            <person name="Scheremetjew M."/>
            <person name="Finn R."/>
            <person name="Kale V."/>
            <person name="Holt S."/>
            <person name="Cochrane G."/>
            <person name="Meng A."/>
            <person name="Brown T."/>
            <person name="Cohen L."/>
        </authorList>
    </citation>
    <scope>NUCLEOTIDE SEQUENCE</scope>
    <source>
        <strain evidence="3">CCMP127</strain>
    </source>
</reference>
<accession>A0A7S3P438</accession>
<feature type="region of interest" description="Disordered" evidence="1">
    <location>
        <begin position="1"/>
        <end position="109"/>
    </location>
</feature>
<feature type="compositionally biased region" description="Acidic residues" evidence="1">
    <location>
        <begin position="35"/>
        <end position="54"/>
    </location>
</feature>
<feature type="compositionally biased region" description="Basic and acidic residues" evidence="1">
    <location>
        <begin position="21"/>
        <end position="34"/>
    </location>
</feature>
<evidence type="ECO:0008006" key="4">
    <source>
        <dbReference type="Google" id="ProtNLM"/>
    </source>
</evidence>
<keyword evidence="2" id="KW-0472">Membrane</keyword>
<sequence>MKDDCEKAEFRAQRDAAVSRQHQELQEQQRRQQQEMEDAIMEILEQDEDDTGDGDGEKGHARMEDELIAQKRGSPEEEKTLRADLAGGAGDSSNHSTTIPLSQATKNDGGTYDSLKNTFDDLPAADIPVPTQLTRFVSQPGALVVDGISWGSDDEAMRRSVVIGTDHDDSYNEYPITEGPPMLLTATLVVEESNRNLPPEGDEEAAPQQPVVAMAEPLEEKLKQQEGDSLWPKSEEKRRRIFMILGIIICVCVCAGVGLGVGFAKWESVDDDDDKNGFGDVSGDIPRPDLSSVKRMYYFLQWGSVSAGCNPPKDVSLYLRCQNGGTLGFVEIPPDVTCADESDIEGHTYTVCRHALDGDQPYIIKDGIEREGENVTFPDFVVGARQIVASCDGTGEDESRVLISYVSLKEELKRENEHNLLAEERVGFCNHLWLSVPSSEIATEERNYGGAATTFLSTAIVCPQPRMPQQVDEYITLDTSSCTGGAALVGEMKNTPGEETVPFCSRLDRCVEAPNNCPLEETDDDPCRLTSCLVSFKMDVRAAAPSLADVNFCSVGTDAEVLIEEMIRSAVVPYTLTVKDLETPFASFIEDIRTIIQ</sequence>
<evidence type="ECO:0000256" key="1">
    <source>
        <dbReference type="SAM" id="MobiDB-lite"/>
    </source>
</evidence>
<organism evidence="3">
    <name type="scientific">Amphora coffeiformis</name>
    <dbReference type="NCBI Taxonomy" id="265554"/>
    <lineage>
        <taxon>Eukaryota</taxon>
        <taxon>Sar</taxon>
        <taxon>Stramenopiles</taxon>
        <taxon>Ochrophyta</taxon>
        <taxon>Bacillariophyta</taxon>
        <taxon>Bacillariophyceae</taxon>
        <taxon>Bacillariophycidae</taxon>
        <taxon>Thalassiophysales</taxon>
        <taxon>Catenulaceae</taxon>
        <taxon>Amphora</taxon>
    </lineage>
</organism>
<keyword evidence="2" id="KW-0812">Transmembrane</keyword>
<proteinExistence type="predicted"/>
<gene>
    <name evidence="3" type="ORF">ACOF00016_LOCUS8907</name>
</gene>
<name>A0A7S3P438_9STRA</name>
<protein>
    <recommendedName>
        <fullName evidence="4">Transmembrane protein</fullName>
    </recommendedName>
</protein>
<feature type="compositionally biased region" description="Polar residues" evidence="1">
    <location>
        <begin position="91"/>
        <end position="108"/>
    </location>
</feature>
<dbReference type="AlphaFoldDB" id="A0A7S3P438"/>
<feature type="compositionally biased region" description="Basic and acidic residues" evidence="1">
    <location>
        <begin position="55"/>
        <end position="82"/>
    </location>
</feature>
<evidence type="ECO:0000256" key="2">
    <source>
        <dbReference type="SAM" id="Phobius"/>
    </source>
</evidence>
<keyword evidence="2" id="KW-1133">Transmembrane helix</keyword>
<evidence type="ECO:0000313" key="3">
    <source>
        <dbReference type="EMBL" id="CAE0411598.1"/>
    </source>
</evidence>